<dbReference type="SMART" id="SM00325">
    <property type="entry name" value="RhoGEF"/>
    <property type="match status" value="1"/>
</dbReference>
<feature type="domain" description="DH" evidence="1">
    <location>
        <begin position="500"/>
        <end position="669"/>
    </location>
</feature>
<dbReference type="GO" id="GO:0005085">
    <property type="term" value="F:guanyl-nucleotide exchange factor activity"/>
    <property type="evidence" value="ECO:0007669"/>
    <property type="project" value="InterPro"/>
</dbReference>
<dbReference type="Gene3D" id="1.20.900.10">
    <property type="entry name" value="Dbl homology (DH) domain"/>
    <property type="match status" value="1"/>
</dbReference>
<dbReference type="InterPro" id="IPR025592">
    <property type="entry name" value="DUF4347"/>
</dbReference>
<accession>A0A3Q2ZXQ8</accession>
<sequence>MSRKSAPHSVKLWQLSGTDYEPQGPPRLKAEARFSCWTPLNDKRRNLQLFEERENLVLHWFDLWTDAQRKHLLHALLARCSRSQLNRYCRDLLIETVPVTRADFTVILPRFLSLYILSFLSPRDLCSTAQVNWHWRVLSEQDCLWADRCIRRGWFLPYAPAEKESGAWKNHYVSCVSTLDWLTPREASELYGTLNQQSAGLTEEEEERRKERKIRQTIRDLIQEEKMIRVFPFSESVSKARGVLSSFTSRAAAPPSASNCDPAALLLLVSNRIPAYELVLSGVKAGVVVVLYDHRGTLPALFLQVERAVSGQPVQRVGLLAPGGTEEIHLLRGCSLSERTLLTPDHREFWEKLCVQVTPTQEGGGIDIFCPLAASAPGVTLLRSLSTLTGLEVRAPAGLATGSFQNSESHPAVAALRYVSGGVLQAWCRQAEWMEEALQELRRSLKVQLQQSSLQARGRALGRFVLNTGAVRLISSSNTCFHLCRSFSVGERPPRERLCLQRTEHVQHENVHFSVLQVYQEPLTAALNSNRAILSYADVQIIFSQVPVIHQLNSVFQADLQTRLQQWAADQCVGDVFVKLCSKLSVYTNYLNNYTVALRTIDKVTSADSIRTKRSSLQELLLCPVWRMQEYVTLLQALSSNTSPDHPDHTHLCTALSTVLRFRQFMQTVKHTHTHSWHLSQLGLNLGLIFTVVFLYLCPFRTFEQVSDVGLFLFNDALVLTRRTVRHTPFSVSSRSTHTFLASVALSSLNVSHAFVLEGPSRSWVCAADRGDDREDFLSELRSAISSSLRGHQ</sequence>
<dbReference type="Pfam" id="PF14252">
    <property type="entry name" value="DUF4347"/>
    <property type="match status" value="1"/>
</dbReference>
<dbReference type="InterPro" id="IPR001810">
    <property type="entry name" value="F-box_dom"/>
</dbReference>
<dbReference type="Pfam" id="PF12937">
    <property type="entry name" value="F-box-like"/>
    <property type="match status" value="1"/>
</dbReference>
<dbReference type="SUPFAM" id="SSF48065">
    <property type="entry name" value="DBL homology domain (DH-domain)"/>
    <property type="match status" value="1"/>
</dbReference>
<dbReference type="SUPFAM" id="SSF81383">
    <property type="entry name" value="F-box domain"/>
    <property type="match status" value="1"/>
</dbReference>
<dbReference type="InterPro" id="IPR052805">
    <property type="entry name" value="GEF_Ubiquitin-Prot_Reg"/>
</dbReference>
<dbReference type="PROSITE" id="PS50010">
    <property type="entry name" value="DH_2"/>
    <property type="match status" value="1"/>
</dbReference>
<reference evidence="2" key="1">
    <citation type="submission" date="2025-08" db="UniProtKB">
        <authorList>
            <consortium name="Ensembl"/>
        </authorList>
    </citation>
    <scope>IDENTIFICATION</scope>
</reference>
<dbReference type="Gene3D" id="2.30.29.30">
    <property type="entry name" value="Pleckstrin-homology domain (PH domain)/Phosphotyrosine-binding domain (PTB)"/>
    <property type="match status" value="1"/>
</dbReference>
<dbReference type="PANTHER" id="PTHR46857">
    <property type="entry name" value="EPITHELIAL CELL-TRANSFORMING SEQUENCE 2 ONCOGENE-LIKE"/>
    <property type="match status" value="1"/>
</dbReference>
<dbReference type="Ensembl" id="ENSKMAT00000003187.1">
    <property type="protein sequence ID" value="ENSKMAP00000003124.1"/>
    <property type="gene ID" value="ENSKMAG00000002348.1"/>
</dbReference>
<reference evidence="2" key="2">
    <citation type="submission" date="2025-09" db="UniProtKB">
        <authorList>
            <consortium name="Ensembl"/>
        </authorList>
    </citation>
    <scope>IDENTIFICATION</scope>
</reference>
<dbReference type="AlphaFoldDB" id="A0A3Q2ZXQ8"/>
<dbReference type="PANTHER" id="PTHR46857:SF1">
    <property type="entry name" value="EPITHELIAL CELL-TRANSFORMING SEQUENCE 2 ONCOGENE-LIKE"/>
    <property type="match status" value="1"/>
</dbReference>
<protein>
    <submittedName>
        <fullName evidence="2">Coiled-coil domain containing 28A</fullName>
    </submittedName>
</protein>
<evidence type="ECO:0000313" key="2">
    <source>
        <dbReference type="Ensembl" id="ENSKMAP00000003124.1"/>
    </source>
</evidence>
<dbReference type="SMART" id="SM00256">
    <property type="entry name" value="FBOX"/>
    <property type="match status" value="1"/>
</dbReference>
<dbReference type="SUPFAM" id="SSF50729">
    <property type="entry name" value="PH domain-like"/>
    <property type="match status" value="1"/>
</dbReference>
<dbReference type="Gene3D" id="1.20.1280.50">
    <property type="match status" value="1"/>
</dbReference>
<dbReference type="CDD" id="cd00160">
    <property type="entry name" value="RhoGEF"/>
    <property type="match status" value="1"/>
</dbReference>
<evidence type="ECO:0000259" key="1">
    <source>
        <dbReference type="PROSITE" id="PS50010"/>
    </source>
</evidence>
<dbReference type="InterPro" id="IPR036047">
    <property type="entry name" value="F-box-like_dom_sf"/>
</dbReference>
<dbReference type="GeneTree" id="ENSGT00940000158839"/>
<evidence type="ECO:0000313" key="3">
    <source>
        <dbReference type="Proteomes" id="UP000264800"/>
    </source>
</evidence>
<dbReference type="InterPro" id="IPR000219">
    <property type="entry name" value="DH_dom"/>
</dbReference>
<dbReference type="InterPro" id="IPR035899">
    <property type="entry name" value="DBL_dom_sf"/>
</dbReference>
<dbReference type="STRING" id="37003.ENSKMAP00000003124"/>
<dbReference type="OMA" id="GIDIFCP"/>
<name>A0A3Q2ZXQ8_KRYMA</name>
<dbReference type="Proteomes" id="UP000264800">
    <property type="component" value="Unplaced"/>
</dbReference>
<dbReference type="Pfam" id="PF00621">
    <property type="entry name" value="RhoGEF"/>
    <property type="match status" value="1"/>
</dbReference>
<proteinExistence type="predicted"/>
<organism evidence="2 3">
    <name type="scientific">Kryptolebias marmoratus</name>
    <name type="common">Mangrove killifish</name>
    <name type="synonym">Rivulus marmoratus</name>
    <dbReference type="NCBI Taxonomy" id="37003"/>
    <lineage>
        <taxon>Eukaryota</taxon>
        <taxon>Metazoa</taxon>
        <taxon>Chordata</taxon>
        <taxon>Craniata</taxon>
        <taxon>Vertebrata</taxon>
        <taxon>Euteleostomi</taxon>
        <taxon>Actinopterygii</taxon>
        <taxon>Neopterygii</taxon>
        <taxon>Teleostei</taxon>
        <taxon>Neoteleostei</taxon>
        <taxon>Acanthomorphata</taxon>
        <taxon>Ovalentaria</taxon>
        <taxon>Atherinomorphae</taxon>
        <taxon>Cyprinodontiformes</taxon>
        <taxon>Rivulidae</taxon>
        <taxon>Kryptolebias</taxon>
    </lineage>
</organism>
<keyword evidence="3" id="KW-1185">Reference proteome</keyword>
<dbReference type="InterPro" id="IPR011993">
    <property type="entry name" value="PH-like_dom_sf"/>
</dbReference>